<dbReference type="EMBL" id="VKLS01000173">
    <property type="protein sequence ID" value="TSB39514.1"/>
    <property type="molecule type" value="Genomic_DNA"/>
</dbReference>
<dbReference type="InterPro" id="IPR013595">
    <property type="entry name" value="Pept_S33_TAP-like_C"/>
</dbReference>
<dbReference type="Gene3D" id="3.40.50.1820">
    <property type="entry name" value="alpha/beta hydrolase"/>
    <property type="match status" value="1"/>
</dbReference>
<dbReference type="InterPro" id="IPR029058">
    <property type="entry name" value="AB_hydrolase_fold"/>
</dbReference>
<proteinExistence type="predicted"/>
<reference evidence="2 3" key="1">
    <citation type="submission" date="2019-07" db="EMBL/GenBank/DDBJ databases">
        <title>Draft genome for Streptomyces benahoarensis MZ03-48.</title>
        <authorList>
            <person name="Gonzalez-Pimentel J.L."/>
        </authorList>
    </citation>
    <scope>NUCLEOTIDE SEQUENCE [LARGE SCALE GENOMIC DNA]</scope>
    <source>
        <strain evidence="2 3">MZ03-48</strain>
    </source>
</reference>
<evidence type="ECO:0000313" key="3">
    <source>
        <dbReference type="Proteomes" id="UP000320888"/>
    </source>
</evidence>
<evidence type="ECO:0000259" key="1">
    <source>
        <dbReference type="Pfam" id="PF08386"/>
    </source>
</evidence>
<dbReference type="AlphaFoldDB" id="A0A553ZDJ3"/>
<name>A0A553ZDJ3_9ACTN</name>
<gene>
    <name evidence="2" type="ORF">FNZ23_15485</name>
</gene>
<feature type="domain" description="Peptidase S33 tripeptidyl aminopeptidase-like C-terminal" evidence="1">
    <location>
        <begin position="2"/>
        <end position="73"/>
    </location>
</feature>
<dbReference type="GO" id="GO:0016787">
    <property type="term" value="F:hydrolase activity"/>
    <property type="evidence" value="ECO:0007669"/>
    <property type="project" value="UniProtKB-KW"/>
</dbReference>
<dbReference type="Pfam" id="PF08386">
    <property type="entry name" value="Abhydrolase_4"/>
    <property type="match status" value="1"/>
</dbReference>
<dbReference type="Proteomes" id="UP000320888">
    <property type="component" value="Unassembled WGS sequence"/>
</dbReference>
<keyword evidence="3" id="KW-1185">Reference proteome</keyword>
<comment type="caution">
    <text evidence="2">The sequence shown here is derived from an EMBL/GenBank/DDBJ whole genome shotgun (WGS) entry which is preliminary data.</text>
</comment>
<keyword evidence="2" id="KW-0378">Hydrolase</keyword>
<protein>
    <submittedName>
        <fullName evidence="2">Alpha/beta hydrolase</fullName>
    </submittedName>
</protein>
<sequence>DAPPVLLVASAHDPVTPIEGARRLRRLLPGSRLVTLGNDYSHGVFASRGNACVDDTAAAYLVNGTAPKADVNCIGPGLPDVP</sequence>
<organism evidence="2 3">
    <name type="scientific">Streptomyces benahoarensis</name>
    <dbReference type="NCBI Taxonomy" id="2595054"/>
    <lineage>
        <taxon>Bacteria</taxon>
        <taxon>Bacillati</taxon>
        <taxon>Actinomycetota</taxon>
        <taxon>Actinomycetes</taxon>
        <taxon>Kitasatosporales</taxon>
        <taxon>Streptomycetaceae</taxon>
        <taxon>Streptomyces</taxon>
    </lineage>
</organism>
<feature type="non-terminal residue" evidence="2">
    <location>
        <position position="1"/>
    </location>
</feature>
<evidence type="ECO:0000313" key="2">
    <source>
        <dbReference type="EMBL" id="TSB39514.1"/>
    </source>
</evidence>
<dbReference type="SUPFAM" id="SSF53474">
    <property type="entry name" value="alpha/beta-Hydrolases"/>
    <property type="match status" value="1"/>
</dbReference>
<accession>A0A553ZDJ3</accession>
<dbReference type="RefSeq" id="WP_185993990.1">
    <property type="nucleotide sequence ID" value="NZ_VKLS01000173.1"/>
</dbReference>